<evidence type="ECO:0000313" key="4">
    <source>
        <dbReference type="Proteomes" id="UP000215902"/>
    </source>
</evidence>
<feature type="region of interest" description="Disordered" evidence="1">
    <location>
        <begin position="1"/>
        <end position="26"/>
    </location>
</feature>
<evidence type="ECO:0000259" key="2">
    <source>
        <dbReference type="Pfam" id="PF24480"/>
    </source>
</evidence>
<dbReference type="Pfam" id="PF24480">
    <property type="entry name" value="TPGS1_C"/>
    <property type="match status" value="1"/>
</dbReference>
<dbReference type="Gene3D" id="1.20.890.10">
    <property type="entry name" value="cAMP-dependent protein kinase regulatory subunit, dimerization-anchoring domain"/>
    <property type="match status" value="1"/>
</dbReference>
<dbReference type="InterPro" id="IPR039235">
    <property type="entry name" value="TPGS1"/>
</dbReference>
<dbReference type="PANTHER" id="PTHR31932:SF2">
    <property type="entry name" value="TUBULIN POLYGLUTAMYLASE COMPLEX SUBUNIT 1"/>
    <property type="match status" value="1"/>
</dbReference>
<dbReference type="EMBL" id="NIVC01001710">
    <property type="protein sequence ID" value="PAA64834.1"/>
    <property type="molecule type" value="Genomic_DNA"/>
</dbReference>
<dbReference type="Proteomes" id="UP000215902">
    <property type="component" value="Unassembled WGS sequence"/>
</dbReference>
<sequence>SSSTTQMSEQQQLPPPPSGGESDKAFLTRHGVPGLVKEALGRLGAQQPADPLAYLAEFFASTEGRPADLEQAKNSLTQANWQSPGFLFSVKEAFDCLRQMQCDECRQYAVCGLHFTQLMELLLRDAPPGGSGVLLQRLRLRPQAAVQFGRFYSAVMSVLAFKAYMADCVALYADAEVVAGCLKPGSNNRAACACLLQLLDAAIAPDEIGGGASLFDRMDSLSPYSLREALANAKPPAPAANSSSRSTGGRSALASSRQQQLAALQSPMPLADFLTEAAGVFVKRLLLN</sequence>
<dbReference type="GO" id="GO:0008017">
    <property type="term" value="F:microtubule binding"/>
    <property type="evidence" value="ECO:0007669"/>
    <property type="project" value="TreeGrafter"/>
</dbReference>
<dbReference type="OrthoDB" id="64214at2759"/>
<dbReference type="AlphaFoldDB" id="A0A267EV56"/>
<accession>A0A267EV56</accession>
<feature type="compositionally biased region" description="Low complexity" evidence="1">
    <location>
        <begin position="1"/>
        <end position="12"/>
    </location>
</feature>
<gene>
    <name evidence="3" type="ORF">BOX15_Mlig020849g1</name>
</gene>
<evidence type="ECO:0000313" key="3">
    <source>
        <dbReference type="EMBL" id="PAA64834.1"/>
    </source>
</evidence>
<dbReference type="InterPro" id="IPR057632">
    <property type="entry name" value="TPGS1_C"/>
</dbReference>
<keyword evidence="4" id="KW-1185">Reference proteome</keyword>
<proteinExistence type="predicted"/>
<comment type="caution">
    <text evidence="3">The sequence shown here is derived from an EMBL/GenBank/DDBJ whole genome shotgun (WGS) entry which is preliminary data.</text>
</comment>
<protein>
    <recommendedName>
        <fullName evidence="2">Tubulin polyglutamylase complex subunit 1-like C-terminal domain-containing protein</fullName>
    </recommendedName>
</protein>
<feature type="non-terminal residue" evidence="3">
    <location>
        <position position="1"/>
    </location>
</feature>
<dbReference type="PANTHER" id="PTHR31932">
    <property type="entry name" value="TUBULIN POLYGLUTAMYLASE COMPLEX SUBUNIT 1"/>
    <property type="match status" value="1"/>
</dbReference>
<reference evidence="3 4" key="1">
    <citation type="submission" date="2017-06" db="EMBL/GenBank/DDBJ databases">
        <title>A platform for efficient transgenesis in Macrostomum lignano, a flatworm model organism for stem cell research.</title>
        <authorList>
            <person name="Berezikov E."/>
        </authorList>
    </citation>
    <scope>NUCLEOTIDE SEQUENCE [LARGE SCALE GENOMIC DNA]</scope>
    <source>
        <strain evidence="3">DV1</strain>
        <tissue evidence="3">Whole organism</tissue>
    </source>
</reference>
<name>A0A267EV56_9PLAT</name>
<feature type="domain" description="Tubulin polyglutamylase complex subunit 1-like C-terminal" evidence="2">
    <location>
        <begin position="68"/>
        <end position="234"/>
    </location>
</feature>
<evidence type="ECO:0000256" key="1">
    <source>
        <dbReference type="SAM" id="MobiDB-lite"/>
    </source>
</evidence>
<dbReference type="STRING" id="282301.A0A267EV56"/>
<organism evidence="3 4">
    <name type="scientific">Macrostomum lignano</name>
    <dbReference type="NCBI Taxonomy" id="282301"/>
    <lineage>
        <taxon>Eukaryota</taxon>
        <taxon>Metazoa</taxon>
        <taxon>Spiralia</taxon>
        <taxon>Lophotrochozoa</taxon>
        <taxon>Platyhelminthes</taxon>
        <taxon>Rhabditophora</taxon>
        <taxon>Macrostomorpha</taxon>
        <taxon>Macrostomida</taxon>
        <taxon>Macrostomidae</taxon>
        <taxon>Macrostomum</taxon>
    </lineage>
</organism>